<dbReference type="AlphaFoldDB" id="A0A090V5J1"/>
<reference evidence="1 2" key="1">
    <citation type="submission" date="2014-09" db="EMBL/GenBank/DDBJ databases">
        <title>Whole genome shotgun sequence of Escherichia vulneris NBRC 102420.</title>
        <authorList>
            <person name="Yoshida Y."/>
            <person name="Hosoyama A."/>
            <person name="Tsuchikane K."/>
            <person name="Ohji S."/>
            <person name="Ichikawa N."/>
            <person name="Kimura A."/>
            <person name="Yamazoe A."/>
            <person name="Ezaki T."/>
            <person name="Fujita N."/>
        </authorList>
    </citation>
    <scope>NUCLEOTIDE SEQUENCE [LARGE SCALE GENOMIC DNA]</scope>
    <source>
        <strain evidence="1 2">NBRC 102420</strain>
    </source>
</reference>
<accession>A0A090V5J1</accession>
<organism evidence="1 2">
    <name type="scientific">Pseudescherichia vulneris NBRC 102420</name>
    <dbReference type="NCBI Taxonomy" id="1115515"/>
    <lineage>
        <taxon>Bacteria</taxon>
        <taxon>Pseudomonadati</taxon>
        <taxon>Pseudomonadota</taxon>
        <taxon>Gammaproteobacteria</taxon>
        <taxon>Enterobacterales</taxon>
        <taxon>Enterobacteriaceae</taxon>
        <taxon>Pseudescherichia</taxon>
    </lineage>
</organism>
<evidence type="ECO:0000313" key="1">
    <source>
        <dbReference type="EMBL" id="GAL58489.1"/>
    </source>
</evidence>
<dbReference type="PANTHER" id="PTHR45982:SF1">
    <property type="entry name" value="REGULATOR OF CHROMOSOME CONDENSATION"/>
    <property type="match status" value="1"/>
</dbReference>
<dbReference type="InterPro" id="IPR009091">
    <property type="entry name" value="RCC1/BLIP-II"/>
</dbReference>
<gene>
    <name evidence="1" type="ORF">EV102420_11_00590</name>
</gene>
<proteinExistence type="predicted"/>
<name>A0A090V5J1_PSEVU</name>
<dbReference type="Gene3D" id="2.130.10.30">
    <property type="entry name" value="Regulator of chromosome condensation 1/beta-lactamase-inhibitor protein II"/>
    <property type="match status" value="2"/>
</dbReference>
<evidence type="ECO:0000313" key="2">
    <source>
        <dbReference type="Proteomes" id="UP000029462"/>
    </source>
</evidence>
<dbReference type="RefSeq" id="WP_042391523.1">
    <property type="nucleotide sequence ID" value="NZ_BBMZ01000011.1"/>
</dbReference>
<dbReference type="InterPro" id="IPR051553">
    <property type="entry name" value="Ran_GTPase-activating"/>
</dbReference>
<protein>
    <submittedName>
        <fullName evidence="1">Uncharacterized protein</fullName>
    </submittedName>
</protein>
<dbReference type="eggNOG" id="COG5184">
    <property type="taxonomic scope" value="Bacteria"/>
</dbReference>
<dbReference type="OrthoDB" id="6461088at2"/>
<dbReference type="Pfam" id="PF13540">
    <property type="entry name" value="RCC1_2"/>
    <property type="match status" value="1"/>
</dbReference>
<dbReference type="STRING" id="1115515.EV102420_11_00590"/>
<dbReference type="Proteomes" id="UP000029462">
    <property type="component" value="Unassembled WGS sequence"/>
</dbReference>
<dbReference type="PANTHER" id="PTHR45982">
    <property type="entry name" value="REGULATOR OF CHROMOSOME CONDENSATION"/>
    <property type="match status" value="1"/>
</dbReference>
<dbReference type="GO" id="GO:0005085">
    <property type="term" value="F:guanyl-nucleotide exchange factor activity"/>
    <property type="evidence" value="ECO:0007669"/>
    <property type="project" value="TreeGrafter"/>
</dbReference>
<dbReference type="SUPFAM" id="SSF50985">
    <property type="entry name" value="RCC1/BLIP-II"/>
    <property type="match status" value="2"/>
</dbReference>
<dbReference type="GO" id="GO:0005737">
    <property type="term" value="C:cytoplasm"/>
    <property type="evidence" value="ECO:0007669"/>
    <property type="project" value="TreeGrafter"/>
</dbReference>
<comment type="caution">
    <text evidence="1">The sequence shown here is derived from an EMBL/GenBank/DDBJ whole genome shotgun (WGS) entry which is preliminary data.</text>
</comment>
<keyword evidence="2" id="KW-1185">Reference proteome</keyword>
<sequence length="885" mass="91958">MKENIKADTSTLVFYSEPNEAGVPIQVTHGLMGIIATSDSDWREKSVSILGTDNLHAWISSSVETSLSTKCYFNHVEEMATHTINFLQNAYPSPQYTLGFMGVDSDLATLVKLALDASATPDQPDALAATWRLPESASQLTTLSLPAQPGALGFVGTTQGSSTFVTALYGIFSTVTGQVTWTGSGSLMLNWDGQQVYLSDVTGFPSGWTFGTPVLQPDGSWLVALGSGPAEDSGILYSQINYVGSAQSLSPHQLLSMNTGAGWIWSSVKLNDMPSLLFSAFNSIDSAYSFNHYQMLRLINDTPDFSSVFGAGTLPAQLLSLDNSDVQIDIQLQTTGSKDSALIMTLPYPVSFSTFADTTREGVLAIVPASGAVQTIQVSYGSLNANGQFVAAGQGTLTASYNGSTPVLTPGSTLPQDWIFGTPVLQADGRWLVTLTDAAQASLNVMGARSSYGANWLYSEARCLVALDGENVMSALWQYEGESASVSTSWFMDTQPQKKLTVTASGASVTLNESNVLGNTQAAAGRNDSGVVSGWGQAASGGNSPTSGFNSSVTALSATHHAFAAINQSGNLFAWGDTSKGGSVPSALANRSGWDLVVASSGMFVARNTQSPYIAVWGDNTYGQLDIPSTVTGMSDVVQIQCNDYACVVLNSRGQVFGWGGANYGGSVPQEIAALEDIVEISASASAFCARRSNGTVVAWGQNAYGGEVPSNIAALNNIARVYGCYSGFCAVQTSGSVVAWGESAISSAPALYDVVHVQGTEYAFCALRSNGSVYAWGQSSAGGTLPADIAQLTDIVAVSATATAFAVLRKNGAVHAWGDSAAGGDTSVVTSSLTSGVKGVYSGGSVFVAIKDDSSLVAWGNSAYGGAVSAIPAALQGDTSYFSA</sequence>
<dbReference type="EMBL" id="BBMZ01000011">
    <property type="protein sequence ID" value="GAL58489.1"/>
    <property type="molecule type" value="Genomic_DNA"/>
</dbReference>